<dbReference type="RefSeq" id="WP_034337143.1">
    <property type="nucleotide sequence ID" value="NZ_ATSX01000001.1"/>
</dbReference>
<dbReference type="PANTHER" id="PTHR43581:SF4">
    <property type="entry name" value="ATP_GTP PHOSPHATASE"/>
    <property type="match status" value="1"/>
</dbReference>
<organism evidence="2 3">
    <name type="scientific">Commensalibacter papalotli</name>
    <name type="common">ex Servin-Garciduenas et al. 2014</name>
    <dbReference type="NCBI Taxonomy" id="1208583"/>
    <lineage>
        <taxon>Bacteria</taxon>
        <taxon>Pseudomonadati</taxon>
        <taxon>Pseudomonadota</taxon>
        <taxon>Alphaproteobacteria</taxon>
        <taxon>Acetobacterales</taxon>
        <taxon>Acetobacteraceae</taxon>
    </lineage>
</organism>
<evidence type="ECO:0000259" key="1">
    <source>
        <dbReference type="Pfam" id="PF13175"/>
    </source>
</evidence>
<gene>
    <name evidence="2" type="ORF">COMX_03635</name>
</gene>
<name>W7E180_9PROT</name>
<dbReference type="PATRIC" id="fig|1208583.4.peg.735"/>
<sequence length="353" mass="40616">MITQINVDGFKAIDKEELSFKPITLLIGANSSGKSSILQSIIQLQSYINLNAYGIPQTDKEKVFGDKFKSLRQPFLQIRNKNINARKVEVLIKYNNGNCNQLSLTEEKDNISVDIKHLSNLHYLSANRKEFEAITLTNNLSEDSIDYFGYNTPFILTKNRNLQLRDEVCFDQKVKTLDYQLDYWLSKIINQKISIVTENKEIEQFVTFYYSMNDLSNIAPNSVGTGQNNLVHILLMCLLAKKDDIVIIENPELHLHPKAQAILSDFFTMIANSGVQLILETHSEHIPLKFCYNVYKESLDHNKIIIHYKSSEKDNFIPIYINQKGRYSNKEGQEIQFPSGFFDATLQEVLEIS</sequence>
<dbReference type="PIRSF" id="PIRSF034888">
    <property type="entry name" value="P-loop_UCP034888"/>
    <property type="match status" value="1"/>
</dbReference>
<protein>
    <recommendedName>
        <fullName evidence="1">Endonuclease GajA/Old nuclease/RecF-like AAA domain-containing protein</fullName>
    </recommendedName>
</protein>
<accession>W7E180</accession>
<dbReference type="InterPro" id="IPR014592">
    <property type="entry name" value="P-loop_UCP034888"/>
</dbReference>
<dbReference type="OrthoDB" id="9816534at2"/>
<dbReference type="EMBL" id="ATSX01000001">
    <property type="protein sequence ID" value="EUK18809.1"/>
    <property type="molecule type" value="Genomic_DNA"/>
</dbReference>
<dbReference type="InterPro" id="IPR041685">
    <property type="entry name" value="AAA_GajA/Old/RecF-like"/>
</dbReference>
<dbReference type="Proteomes" id="UP000019250">
    <property type="component" value="Unassembled WGS sequence"/>
</dbReference>
<feature type="domain" description="Endonuclease GajA/Old nuclease/RecF-like AAA" evidence="1">
    <location>
        <begin position="171"/>
        <end position="286"/>
    </location>
</feature>
<keyword evidence="3" id="KW-1185">Reference proteome</keyword>
<proteinExistence type="predicted"/>
<dbReference type="InterPro" id="IPR027417">
    <property type="entry name" value="P-loop_NTPase"/>
</dbReference>
<dbReference type="AlphaFoldDB" id="W7E180"/>
<evidence type="ECO:0000313" key="2">
    <source>
        <dbReference type="EMBL" id="EUK18809.1"/>
    </source>
</evidence>
<dbReference type="InterPro" id="IPR051396">
    <property type="entry name" value="Bact_Antivir_Def_Nuclease"/>
</dbReference>
<dbReference type="SUPFAM" id="SSF52540">
    <property type="entry name" value="P-loop containing nucleoside triphosphate hydrolases"/>
    <property type="match status" value="1"/>
</dbReference>
<dbReference type="STRING" id="1208583.COMX_03635"/>
<evidence type="ECO:0000313" key="3">
    <source>
        <dbReference type="Proteomes" id="UP000019250"/>
    </source>
</evidence>
<dbReference type="eggNOG" id="COG4938">
    <property type="taxonomic scope" value="Bacteria"/>
</dbReference>
<comment type="caution">
    <text evidence="2">The sequence shown here is derived from an EMBL/GenBank/DDBJ whole genome shotgun (WGS) entry which is preliminary data.</text>
</comment>
<reference evidence="2 3" key="1">
    <citation type="journal article" date="2014" name="Genome Announc.">
        <title>Draft Genome Sequence of Commensalibacter papalotli MX01, a Symbiont Identified from the Guts of Overwintering Monarch Butterflies.</title>
        <authorList>
            <person name="Servin-Garciduenas L.E."/>
            <person name="Sanchez-Quinto A."/>
            <person name="Martinez-Romero E."/>
        </authorList>
    </citation>
    <scope>NUCLEOTIDE SEQUENCE [LARGE SCALE GENOMIC DNA]</scope>
    <source>
        <strain evidence="3">MX-MONARCH01</strain>
    </source>
</reference>
<dbReference type="Pfam" id="PF13175">
    <property type="entry name" value="AAA_15"/>
    <property type="match status" value="2"/>
</dbReference>
<dbReference type="PANTHER" id="PTHR43581">
    <property type="entry name" value="ATP/GTP PHOSPHATASE"/>
    <property type="match status" value="1"/>
</dbReference>
<dbReference type="Gene3D" id="3.40.50.300">
    <property type="entry name" value="P-loop containing nucleotide triphosphate hydrolases"/>
    <property type="match status" value="1"/>
</dbReference>
<feature type="domain" description="Endonuclease GajA/Old nuclease/RecF-like AAA" evidence="1">
    <location>
        <begin position="1"/>
        <end position="145"/>
    </location>
</feature>